<dbReference type="EMBL" id="JABSTQ010011121">
    <property type="protein sequence ID" value="KAG0415019.1"/>
    <property type="molecule type" value="Genomic_DNA"/>
</dbReference>
<protein>
    <submittedName>
        <fullName evidence="1">Uncharacterized protein</fullName>
    </submittedName>
</protein>
<name>A0AC60P6Q1_IXOPE</name>
<comment type="caution">
    <text evidence="1">The sequence shown here is derived from an EMBL/GenBank/DDBJ whole genome shotgun (WGS) entry which is preliminary data.</text>
</comment>
<proteinExistence type="predicted"/>
<dbReference type="Proteomes" id="UP000805193">
    <property type="component" value="Unassembled WGS sequence"/>
</dbReference>
<accession>A0AC60P6Q1</accession>
<gene>
    <name evidence="1" type="ORF">HPB47_007824</name>
</gene>
<keyword evidence="2" id="KW-1185">Reference proteome</keyword>
<organism evidence="1 2">
    <name type="scientific">Ixodes persulcatus</name>
    <name type="common">Taiga tick</name>
    <dbReference type="NCBI Taxonomy" id="34615"/>
    <lineage>
        <taxon>Eukaryota</taxon>
        <taxon>Metazoa</taxon>
        <taxon>Ecdysozoa</taxon>
        <taxon>Arthropoda</taxon>
        <taxon>Chelicerata</taxon>
        <taxon>Arachnida</taxon>
        <taxon>Acari</taxon>
        <taxon>Parasitiformes</taxon>
        <taxon>Ixodida</taxon>
        <taxon>Ixodoidea</taxon>
        <taxon>Ixodidae</taxon>
        <taxon>Ixodinae</taxon>
        <taxon>Ixodes</taxon>
    </lineage>
</organism>
<evidence type="ECO:0000313" key="1">
    <source>
        <dbReference type="EMBL" id="KAG0415019.1"/>
    </source>
</evidence>
<reference evidence="1 2" key="1">
    <citation type="journal article" date="2020" name="Cell">
        <title>Large-Scale Comparative Analyses of Tick Genomes Elucidate Their Genetic Diversity and Vector Capacities.</title>
        <authorList>
            <consortium name="Tick Genome and Microbiome Consortium (TIGMIC)"/>
            <person name="Jia N."/>
            <person name="Wang J."/>
            <person name="Shi W."/>
            <person name="Du L."/>
            <person name="Sun Y."/>
            <person name="Zhan W."/>
            <person name="Jiang J.F."/>
            <person name="Wang Q."/>
            <person name="Zhang B."/>
            <person name="Ji P."/>
            <person name="Bell-Sakyi L."/>
            <person name="Cui X.M."/>
            <person name="Yuan T.T."/>
            <person name="Jiang B.G."/>
            <person name="Yang W.F."/>
            <person name="Lam T.T."/>
            <person name="Chang Q.C."/>
            <person name="Ding S.J."/>
            <person name="Wang X.J."/>
            <person name="Zhu J.G."/>
            <person name="Ruan X.D."/>
            <person name="Zhao L."/>
            <person name="Wei J.T."/>
            <person name="Ye R.Z."/>
            <person name="Que T.C."/>
            <person name="Du C.H."/>
            <person name="Zhou Y.H."/>
            <person name="Cheng J.X."/>
            <person name="Dai P.F."/>
            <person name="Guo W.B."/>
            <person name="Han X.H."/>
            <person name="Huang E.J."/>
            <person name="Li L.F."/>
            <person name="Wei W."/>
            <person name="Gao Y.C."/>
            <person name="Liu J.Z."/>
            <person name="Shao H.Z."/>
            <person name="Wang X."/>
            <person name="Wang C.C."/>
            <person name="Yang T.C."/>
            <person name="Huo Q.B."/>
            <person name="Li W."/>
            <person name="Chen H.Y."/>
            <person name="Chen S.E."/>
            <person name="Zhou L.G."/>
            <person name="Ni X.B."/>
            <person name="Tian J.H."/>
            <person name="Sheng Y."/>
            <person name="Liu T."/>
            <person name="Pan Y.S."/>
            <person name="Xia L.Y."/>
            <person name="Li J."/>
            <person name="Zhao F."/>
            <person name="Cao W.C."/>
        </authorList>
    </citation>
    <scope>NUCLEOTIDE SEQUENCE [LARGE SCALE GENOMIC DNA]</scope>
    <source>
        <strain evidence="1">Iper-2018</strain>
    </source>
</reference>
<sequence>MELCGIRFEPGVLGEVFRLLEKKVAHLKSQERKCVLLVDEMAIVPKFEYNPSTSSIRGHVKMRVPGAPSAKPPSTEHAEPPSAEPPSAEPPPSVPPAAEPPAASHALVYMVAGVSSRWKQVVCYQYTGSSFSGEDAASEVSTLIERCHSVGLQVVAITSNAAEPNISGNRGAVRNLAPGYQALDISLPLEANLYVRPTSAVESSAR</sequence>
<evidence type="ECO:0000313" key="2">
    <source>
        <dbReference type="Proteomes" id="UP000805193"/>
    </source>
</evidence>